<dbReference type="RefSeq" id="WP_106190068.1">
    <property type="nucleotide sequence ID" value="NZ_PVTO01000001.1"/>
</dbReference>
<feature type="transmembrane region" description="Helical" evidence="5">
    <location>
        <begin position="6"/>
        <end position="28"/>
    </location>
</feature>
<dbReference type="AlphaFoldDB" id="A0A2T0WBT6"/>
<dbReference type="GO" id="GO:0016020">
    <property type="term" value="C:membrane"/>
    <property type="evidence" value="ECO:0007669"/>
    <property type="project" value="UniProtKB-SubCell"/>
</dbReference>
<feature type="transmembrane region" description="Helical" evidence="5">
    <location>
        <begin position="49"/>
        <end position="72"/>
    </location>
</feature>
<evidence type="ECO:0000256" key="5">
    <source>
        <dbReference type="SAM" id="Phobius"/>
    </source>
</evidence>
<protein>
    <submittedName>
        <fullName evidence="6">Putative Na+-dependent transporter</fullName>
    </submittedName>
</protein>
<reference evidence="6 7" key="1">
    <citation type="submission" date="2018-03" db="EMBL/GenBank/DDBJ databases">
        <title>Genomic Encyclopedia of Archaeal and Bacterial Type Strains, Phase II (KMG-II): from individual species to whole genera.</title>
        <authorList>
            <person name="Goeker M."/>
        </authorList>
    </citation>
    <scope>NUCLEOTIDE SEQUENCE [LARGE SCALE GENOMIC DNA]</scope>
    <source>
        <strain evidence="6 7">DSM 13175</strain>
    </source>
</reference>
<feature type="transmembrane region" description="Helical" evidence="5">
    <location>
        <begin position="105"/>
        <end position="127"/>
    </location>
</feature>
<dbReference type="InterPro" id="IPR038770">
    <property type="entry name" value="Na+/solute_symporter_sf"/>
</dbReference>
<dbReference type="EMBL" id="PVTO01000001">
    <property type="protein sequence ID" value="PRY84172.1"/>
    <property type="molecule type" value="Genomic_DNA"/>
</dbReference>
<evidence type="ECO:0000256" key="2">
    <source>
        <dbReference type="ARBA" id="ARBA00022692"/>
    </source>
</evidence>
<dbReference type="Pfam" id="PF01758">
    <property type="entry name" value="SBF"/>
    <property type="match status" value="1"/>
</dbReference>
<comment type="subcellular location">
    <subcellularLocation>
        <location evidence="1">Membrane</location>
        <topology evidence="1">Multi-pass membrane protein</topology>
    </subcellularLocation>
</comment>
<sequence length="291" mass="31823">MNTIRLLLELIYDISYFIMPIFIVLLVFNSGVSEHPKTIIHTVKTNLGYFSRLVLFNNIILPVIVWLILRVIPIDPVYVIGFVILFLCAGASTVIAFVQSTQHTITYAVSTMILLTLSTVIILPILLPVMIDGAEISSFDLVGSLVASIVIPLASGSALRLFFEPFAVRIKPYTLKAQKILMNIAIYGMMLGLLPELVQLIGRGVITTSVLIIVLSAISGFIIEYKNPDKEMQLTSGFAAGQRNGAVAFAVVINNFSDPTIFLTIAITSMISTVMFSAVSSYMGKLKLKEA</sequence>
<evidence type="ECO:0000256" key="4">
    <source>
        <dbReference type="ARBA" id="ARBA00023136"/>
    </source>
</evidence>
<keyword evidence="3 5" id="KW-1133">Transmembrane helix</keyword>
<feature type="transmembrane region" description="Helical" evidence="5">
    <location>
        <begin position="78"/>
        <end position="98"/>
    </location>
</feature>
<evidence type="ECO:0000313" key="6">
    <source>
        <dbReference type="EMBL" id="PRY84172.1"/>
    </source>
</evidence>
<keyword evidence="7" id="KW-1185">Reference proteome</keyword>
<feature type="transmembrane region" description="Helical" evidence="5">
    <location>
        <begin position="204"/>
        <end position="223"/>
    </location>
</feature>
<name>A0A2T0WBT6_9LACT</name>
<feature type="transmembrane region" description="Helical" evidence="5">
    <location>
        <begin position="180"/>
        <end position="198"/>
    </location>
</feature>
<keyword evidence="4 5" id="KW-0472">Membrane</keyword>
<dbReference type="Proteomes" id="UP000238205">
    <property type="component" value="Unassembled WGS sequence"/>
</dbReference>
<accession>A0A2T0WBT6</accession>
<evidence type="ECO:0000256" key="3">
    <source>
        <dbReference type="ARBA" id="ARBA00022989"/>
    </source>
</evidence>
<organism evidence="6 7">
    <name type="scientific">Alkalibacterium olivapovliticus</name>
    <dbReference type="NCBI Taxonomy" id="99907"/>
    <lineage>
        <taxon>Bacteria</taxon>
        <taxon>Bacillati</taxon>
        <taxon>Bacillota</taxon>
        <taxon>Bacilli</taxon>
        <taxon>Lactobacillales</taxon>
        <taxon>Carnobacteriaceae</taxon>
        <taxon>Alkalibacterium</taxon>
    </lineage>
</organism>
<evidence type="ECO:0000256" key="1">
    <source>
        <dbReference type="ARBA" id="ARBA00004141"/>
    </source>
</evidence>
<dbReference type="OrthoDB" id="2164518at2"/>
<feature type="transmembrane region" description="Helical" evidence="5">
    <location>
        <begin position="259"/>
        <end position="279"/>
    </location>
</feature>
<dbReference type="InterPro" id="IPR002657">
    <property type="entry name" value="BilAc:Na_symport/Acr3"/>
</dbReference>
<gene>
    <name evidence="6" type="ORF">CLV38_10193</name>
</gene>
<comment type="caution">
    <text evidence="6">The sequence shown here is derived from an EMBL/GenBank/DDBJ whole genome shotgun (WGS) entry which is preliminary data.</text>
</comment>
<evidence type="ECO:0000313" key="7">
    <source>
        <dbReference type="Proteomes" id="UP000238205"/>
    </source>
</evidence>
<proteinExistence type="predicted"/>
<keyword evidence="2 5" id="KW-0812">Transmembrane</keyword>
<feature type="transmembrane region" description="Helical" evidence="5">
    <location>
        <begin position="139"/>
        <end position="159"/>
    </location>
</feature>
<dbReference type="Gene3D" id="1.20.1530.20">
    <property type="match status" value="1"/>
</dbReference>